<evidence type="ECO:0000313" key="3">
    <source>
        <dbReference type="Proteomes" id="UP000008021"/>
    </source>
</evidence>
<dbReference type="AlphaFoldDB" id="A0A0E0DFF9"/>
<dbReference type="HOGENOM" id="CLU_1247081_0_0_1"/>
<sequence length="222" mass="25586">MASSPSPKTTTNAPNSVRVKTKTEAQRRSRQLHRTMSRTLSLALDCFCFWNVAVAMARWQWRWRGRPRWLAYLAAYKAWVVSTAAVDHRSDGGRRWFWKMPTRYFGNVPCSQLWAERPEQPSPSLRHDATIAFFVRVRPPCRSSAAPPPELRKAIVVTLHSPPTCELNSRRRRTLWRLAPEAGNLFLLRSPPAAFLPSKHLISMGLEIWKMEVELILMVNPL</sequence>
<accession>A0A0E0DFF9</accession>
<protein>
    <submittedName>
        <fullName evidence="2">Uncharacterized protein</fullName>
    </submittedName>
</protein>
<evidence type="ECO:0000256" key="1">
    <source>
        <dbReference type="SAM" id="MobiDB-lite"/>
    </source>
</evidence>
<evidence type="ECO:0000313" key="2">
    <source>
        <dbReference type="EnsemblPlants" id="OMERI04G14110.2"/>
    </source>
</evidence>
<organism evidence="2">
    <name type="scientific">Oryza meridionalis</name>
    <dbReference type="NCBI Taxonomy" id="40149"/>
    <lineage>
        <taxon>Eukaryota</taxon>
        <taxon>Viridiplantae</taxon>
        <taxon>Streptophyta</taxon>
        <taxon>Embryophyta</taxon>
        <taxon>Tracheophyta</taxon>
        <taxon>Spermatophyta</taxon>
        <taxon>Magnoliopsida</taxon>
        <taxon>Liliopsida</taxon>
        <taxon>Poales</taxon>
        <taxon>Poaceae</taxon>
        <taxon>BOP clade</taxon>
        <taxon>Oryzoideae</taxon>
        <taxon>Oryzeae</taxon>
        <taxon>Oryzinae</taxon>
        <taxon>Oryza</taxon>
    </lineage>
</organism>
<feature type="region of interest" description="Disordered" evidence="1">
    <location>
        <begin position="1"/>
        <end position="30"/>
    </location>
</feature>
<dbReference type="Gramene" id="OMERI04G14110.2">
    <property type="protein sequence ID" value="OMERI04G14110.2"/>
    <property type="gene ID" value="OMERI04G14110"/>
</dbReference>
<dbReference type="Proteomes" id="UP000008021">
    <property type="component" value="Chromosome 4"/>
</dbReference>
<name>A0A0E0DFF9_9ORYZ</name>
<dbReference type="EnsemblPlants" id="OMERI04G14110.2">
    <property type="protein sequence ID" value="OMERI04G14110.2"/>
    <property type="gene ID" value="OMERI04G14110"/>
</dbReference>
<reference evidence="2" key="2">
    <citation type="submission" date="2018-05" db="EMBL/GenBank/DDBJ databases">
        <title>OmerRS3 (Oryza meridionalis Reference Sequence Version 3).</title>
        <authorList>
            <person name="Zhang J."/>
            <person name="Kudrna D."/>
            <person name="Lee S."/>
            <person name="Talag J."/>
            <person name="Welchert J."/>
            <person name="Wing R.A."/>
        </authorList>
    </citation>
    <scope>NUCLEOTIDE SEQUENCE [LARGE SCALE GENOMIC DNA]</scope>
    <source>
        <strain evidence="2">cv. OR44</strain>
    </source>
</reference>
<feature type="compositionally biased region" description="Polar residues" evidence="1">
    <location>
        <begin position="1"/>
        <end position="15"/>
    </location>
</feature>
<keyword evidence="3" id="KW-1185">Reference proteome</keyword>
<proteinExistence type="predicted"/>
<reference evidence="2" key="1">
    <citation type="submission" date="2015-04" db="UniProtKB">
        <authorList>
            <consortium name="EnsemblPlants"/>
        </authorList>
    </citation>
    <scope>IDENTIFICATION</scope>
</reference>